<comment type="caution">
    <text evidence="2">The sequence shown here is derived from an EMBL/GenBank/DDBJ whole genome shotgun (WGS) entry which is preliminary data.</text>
</comment>
<proteinExistence type="predicted"/>
<protein>
    <submittedName>
        <fullName evidence="2">Uncharacterized protein</fullName>
    </submittedName>
</protein>
<sequence length="156" mass="17809">MIRSPHGSSSRGVSERVPTGELWVAPGRCWLVSTVYHREARAFFREVFYRSTVDGWERLDSYAATDPESVRRWARTFANADRDERDLSELPALPLPSPPHNLQNFPRYRTPTSASRTAATRFLPAWLALRLVGASIRRSQRRRARAFARTASPVGR</sequence>
<dbReference type="Proteomes" id="UP000282460">
    <property type="component" value="Unassembled WGS sequence"/>
</dbReference>
<name>A0A3L7J757_9MICO</name>
<keyword evidence="3" id="KW-1185">Reference proteome</keyword>
<reference evidence="2 3" key="1">
    <citation type="submission" date="2018-10" db="EMBL/GenBank/DDBJ databases">
        <authorList>
            <person name="Li J."/>
        </authorList>
    </citation>
    <scope>NUCLEOTIDE SEQUENCE [LARGE SCALE GENOMIC DNA]</scope>
    <source>
        <strain evidence="2 3">ZD1-4</strain>
    </source>
</reference>
<gene>
    <name evidence="2" type="ORF">D9V28_06060</name>
</gene>
<dbReference type="AlphaFoldDB" id="A0A3L7J757"/>
<evidence type="ECO:0000313" key="3">
    <source>
        <dbReference type="Proteomes" id="UP000282460"/>
    </source>
</evidence>
<accession>A0A3L7J757</accession>
<dbReference type="EMBL" id="RCWJ01000001">
    <property type="protein sequence ID" value="RLQ86380.1"/>
    <property type="molecule type" value="Genomic_DNA"/>
</dbReference>
<organism evidence="2 3">
    <name type="scientific">Mycetocola zhadangensis</name>
    <dbReference type="NCBI Taxonomy" id="1164595"/>
    <lineage>
        <taxon>Bacteria</taxon>
        <taxon>Bacillati</taxon>
        <taxon>Actinomycetota</taxon>
        <taxon>Actinomycetes</taxon>
        <taxon>Micrococcales</taxon>
        <taxon>Microbacteriaceae</taxon>
        <taxon>Mycetocola</taxon>
    </lineage>
</organism>
<evidence type="ECO:0000256" key="1">
    <source>
        <dbReference type="SAM" id="MobiDB-lite"/>
    </source>
</evidence>
<feature type="region of interest" description="Disordered" evidence="1">
    <location>
        <begin position="82"/>
        <end position="105"/>
    </location>
</feature>
<evidence type="ECO:0000313" key="2">
    <source>
        <dbReference type="EMBL" id="RLQ86380.1"/>
    </source>
</evidence>